<evidence type="ECO:0000313" key="3">
    <source>
        <dbReference type="EMBL" id="PRY84477.1"/>
    </source>
</evidence>
<evidence type="ECO:0000256" key="1">
    <source>
        <dbReference type="ARBA" id="ARBA00022737"/>
    </source>
</evidence>
<dbReference type="SUPFAM" id="SSF52540">
    <property type="entry name" value="P-loop containing nucleoside triphosphate hydrolases"/>
    <property type="match status" value="1"/>
</dbReference>
<reference evidence="3 4" key="1">
    <citation type="submission" date="2018-03" db="EMBL/GenBank/DDBJ databases">
        <title>Genomic Encyclopedia of Archaeal and Bacterial Type Strains, Phase II (KMG-II): from individual species to whole genera.</title>
        <authorList>
            <person name="Goeker M."/>
        </authorList>
    </citation>
    <scope>NUCLEOTIDE SEQUENCE [LARGE SCALE GENOMIC DNA]</scope>
    <source>
        <strain evidence="3 4">DSM 27929</strain>
    </source>
</reference>
<keyword evidence="1" id="KW-0677">Repeat</keyword>
<proteinExistence type="predicted"/>
<protein>
    <recommendedName>
        <fullName evidence="2">AAA+ ATPase domain-containing protein</fullName>
    </recommendedName>
</protein>
<comment type="caution">
    <text evidence="3">The sequence shown here is derived from an EMBL/GenBank/DDBJ whole genome shotgun (WGS) entry which is preliminary data.</text>
</comment>
<dbReference type="InterPro" id="IPR056884">
    <property type="entry name" value="NPHP3-like_N"/>
</dbReference>
<dbReference type="AlphaFoldDB" id="A0A2T0WCP2"/>
<dbReference type="OrthoDB" id="1489171at2"/>
<dbReference type="PANTHER" id="PTHR34301">
    <property type="entry name" value="DNA-BINDING PROTEIN-RELATED"/>
    <property type="match status" value="1"/>
</dbReference>
<evidence type="ECO:0000259" key="2">
    <source>
        <dbReference type="SMART" id="SM00382"/>
    </source>
</evidence>
<feature type="domain" description="AAA+ ATPase" evidence="2">
    <location>
        <begin position="43"/>
        <end position="245"/>
    </location>
</feature>
<sequence>MSEKISIKEIVNAFTPAKEISDAIKFAGRKEYVNDAFYGLLTEGANLAIVGGRGIGKSSLARQIINIAQGDNSLLEKLEIYNDQKLDFLCMYLACGNKIKTVNDLLSRLLTTHSCLLEWIYDIPSANKELSKLRGGLDVKIAELGSEITEETTTTKAIQTHDIDVIFQNVVNEILKAKITKNGILIVIDEFDQIEDPTGFAKLIKSLATNLSGLKFCIVGVAQDIQMLMKEHESTDRLFAGSVINLPGMEKSELNEIIDDAEKSIRKFITFDQTGREKLIELANGHPYIVHLIGNQALRSAYLEPSYEINEEYIIKILRQIAEKEADPVLEGRYKRAVASSYQREAVLKSLFEVIQKDGEILTTDAYKVAIDFDVDNPSQYVGHLVTEDYGAEIVKVRERYYRFRDSLFATYVKARPWLTKKD</sequence>
<organism evidence="3 4">
    <name type="scientific">Mongoliibacter ruber</name>
    <dbReference type="NCBI Taxonomy" id="1750599"/>
    <lineage>
        <taxon>Bacteria</taxon>
        <taxon>Pseudomonadati</taxon>
        <taxon>Bacteroidota</taxon>
        <taxon>Cytophagia</taxon>
        <taxon>Cytophagales</taxon>
        <taxon>Cyclobacteriaceae</taxon>
        <taxon>Mongoliibacter</taxon>
    </lineage>
</organism>
<dbReference type="InterPro" id="IPR027417">
    <property type="entry name" value="P-loop_NTPase"/>
</dbReference>
<evidence type="ECO:0000313" key="4">
    <source>
        <dbReference type="Proteomes" id="UP000238157"/>
    </source>
</evidence>
<gene>
    <name evidence="3" type="ORF">CLW00_12023</name>
</gene>
<dbReference type="PANTHER" id="PTHR34301:SF8">
    <property type="entry name" value="ATPASE DOMAIN-CONTAINING PROTEIN"/>
    <property type="match status" value="1"/>
</dbReference>
<dbReference type="InterPro" id="IPR003593">
    <property type="entry name" value="AAA+_ATPase"/>
</dbReference>
<dbReference type="SMART" id="SM00382">
    <property type="entry name" value="AAA"/>
    <property type="match status" value="1"/>
</dbReference>
<dbReference type="Gene3D" id="3.40.50.300">
    <property type="entry name" value="P-loop containing nucleotide triphosphate hydrolases"/>
    <property type="match status" value="1"/>
</dbReference>
<dbReference type="RefSeq" id="WP_106135552.1">
    <property type="nucleotide sequence ID" value="NZ_PVTR01000020.1"/>
</dbReference>
<keyword evidence="4" id="KW-1185">Reference proteome</keyword>
<dbReference type="Pfam" id="PF24883">
    <property type="entry name" value="NPHP3_N"/>
    <property type="match status" value="1"/>
</dbReference>
<dbReference type="Proteomes" id="UP000238157">
    <property type="component" value="Unassembled WGS sequence"/>
</dbReference>
<accession>A0A2T0WCP2</accession>
<dbReference type="EMBL" id="PVTR01000020">
    <property type="protein sequence ID" value="PRY84477.1"/>
    <property type="molecule type" value="Genomic_DNA"/>
</dbReference>
<name>A0A2T0WCP2_9BACT</name>